<reference evidence="2" key="1">
    <citation type="submission" date="2021-02" db="EMBL/GenBank/DDBJ databases">
        <authorList>
            <person name="Nowell W R."/>
        </authorList>
    </citation>
    <scope>NUCLEOTIDE SEQUENCE</scope>
</reference>
<evidence type="ECO:0000313" key="4">
    <source>
        <dbReference type="Proteomes" id="UP000663824"/>
    </source>
</evidence>
<organism evidence="2 4">
    <name type="scientific">Rotaria magnacalcarata</name>
    <dbReference type="NCBI Taxonomy" id="392030"/>
    <lineage>
        <taxon>Eukaryota</taxon>
        <taxon>Metazoa</taxon>
        <taxon>Spiralia</taxon>
        <taxon>Gnathifera</taxon>
        <taxon>Rotifera</taxon>
        <taxon>Eurotatoria</taxon>
        <taxon>Bdelloidea</taxon>
        <taxon>Philodinida</taxon>
        <taxon>Philodinidae</taxon>
        <taxon>Rotaria</taxon>
    </lineage>
</organism>
<dbReference type="EMBL" id="CAJNRE010000063">
    <property type="protein sequence ID" value="CAF1913684.1"/>
    <property type="molecule type" value="Genomic_DNA"/>
</dbReference>
<comment type="caution">
    <text evidence="2">The sequence shown here is derived from an EMBL/GenBank/DDBJ whole genome shotgun (WGS) entry which is preliminary data.</text>
</comment>
<evidence type="ECO:0000313" key="1">
    <source>
        <dbReference type="EMBL" id="CAF1604217.1"/>
    </source>
</evidence>
<proteinExistence type="predicted"/>
<dbReference type="EMBL" id="CAJNOV010017219">
    <property type="protein sequence ID" value="CAF1604217.1"/>
    <property type="molecule type" value="Genomic_DNA"/>
</dbReference>
<name>A0A816KCW0_9BILA</name>
<sequence>MNEWRCRRRPCTTSLSLCRNNISVIREPGHHTCIPPSQEKLVLDGALWRMKKRANEETLPIPQIYSQEIIKLRVDNPDMATGILFPLLDSIDASLYRKRAQNYPKIPKSIKELIIPNAWKLGTRGEPFLLVDEIYGDDRLLMFASDWSIQYLSSCSQWHSDGTYKCRPLLFSQVYIIFGFNNMMIPCVYCLTTKQDEHDYSKILRNLLRIVQQKGIYLNPKRPRLIKTASFTVCLSMIKKATQWFLCAIGLALSPPHLVERTWTEVMDEYTPNHRSSIKFNDYMVSTYVDGTSCRFSIGLWNVNSTLINNIPRTNNHVEGYNSRLGSLSPVHPHIYRFRELLHDEHLFQHHHAEQSIAYPPRRYKLSEDINAQLIALLNEHSNGELTALELALECDKTVKTKLVKK</sequence>
<evidence type="ECO:0008006" key="5">
    <source>
        <dbReference type="Google" id="ProtNLM"/>
    </source>
</evidence>
<evidence type="ECO:0000313" key="3">
    <source>
        <dbReference type="EMBL" id="CAF3779744.1"/>
    </source>
</evidence>
<evidence type="ECO:0000313" key="2">
    <source>
        <dbReference type="EMBL" id="CAF1913684.1"/>
    </source>
</evidence>
<accession>A0A816KCW0</accession>
<gene>
    <name evidence="1" type="ORF">CJN711_LOCUS35657</name>
    <name evidence="2" type="ORF">MBJ925_LOCUS988</name>
    <name evidence="3" type="ORF">SMN809_LOCUS73</name>
</gene>
<dbReference type="Proteomes" id="UP000663855">
    <property type="component" value="Unassembled WGS sequence"/>
</dbReference>
<dbReference type="Proteomes" id="UP000663824">
    <property type="component" value="Unassembled WGS sequence"/>
</dbReference>
<dbReference type="AlphaFoldDB" id="A0A816KCW0"/>
<protein>
    <recommendedName>
        <fullName evidence="5">MULE transposase domain-containing protein</fullName>
    </recommendedName>
</protein>
<dbReference type="Proteomes" id="UP000676336">
    <property type="component" value="Unassembled WGS sequence"/>
</dbReference>
<dbReference type="EMBL" id="CAJOBI010000006">
    <property type="protein sequence ID" value="CAF3779744.1"/>
    <property type="molecule type" value="Genomic_DNA"/>
</dbReference>